<dbReference type="InterPro" id="IPR020901">
    <property type="entry name" value="Prtase_inh_Kunz-CS"/>
</dbReference>
<evidence type="ECO:0000256" key="5">
    <source>
        <dbReference type="ARBA" id="ARBA00023119"/>
    </source>
</evidence>
<evidence type="ECO:0000313" key="13">
    <source>
        <dbReference type="Proteomes" id="UP001652700"/>
    </source>
</evidence>
<reference evidence="12" key="2">
    <citation type="submission" date="2025-05" db="UniProtKB">
        <authorList>
            <consortium name="EnsemblMetazoa"/>
        </authorList>
    </citation>
    <scope>IDENTIFICATION</scope>
</reference>
<protein>
    <submittedName>
        <fullName evidence="14">Inter-alpha-trypsin inhibitor heavy chain H6-like isoform X1</fullName>
    </submittedName>
</protein>
<feature type="chain" id="PRO_5027829125" evidence="8">
    <location>
        <begin position="26"/>
        <end position="1142"/>
    </location>
</feature>
<dbReference type="EnsemblMetazoa" id="XM_028278488.2">
    <property type="protein sequence ID" value="XP_028134289.1"/>
    <property type="gene ID" value="LOC114329398"/>
</dbReference>
<dbReference type="InterPro" id="IPR036465">
    <property type="entry name" value="vWFA_dom_sf"/>
</dbReference>
<feature type="signal peptide" evidence="8">
    <location>
        <begin position="1"/>
        <end position="25"/>
    </location>
</feature>
<feature type="domain" description="BPTI/Kunitz inhibitor" evidence="10">
    <location>
        <begin position="1031"/>
        <end position="1081"/>
    </location>
</feature>
<feature type="domain" description="VWFA" evidence="9">
    <location>
        <begin position="304"/>
        <end position="519"/>
    </location>
</feature>
<evidence type="ECO:0000256" key="8">
    <source>
        <dbReference type="SAM" id="SignalP"/>
    </source>
</evidence>
<feature type="domain" description="BPTI/Kunitz inhibitor" evidence="10">
    <location>
        <begin position="968"/>
        <end position="1018"/>
    </location>
</feature>
<dbReference type="SMART" id="SM00131">
    <property type="entry name" value="KU"/>
    <property type="match status" value="4"/>
</dbReference>
<dbReference type="CDD" id="cd00109">
    <property type="entry name" value="Kunitz-type"/>
    <property type="match status" value="3"/>
</dbReference>
<keyword evidence="3" id="KW-0646">Protease inhibitor</keyword>
<dbReference type="SUPFAM" id="SSF53300">
    <property type="entry name" value="vWA-like"/>
    <property type="match status" value="1"/>
</dbReference>
<dbReference type="PANTHER" id="PTHR10338">
    <property type="entry name" value="INTER-ALPHA-TRYPSIN INHIBITOR HEAVY CHAIN FAMILY MEMBER"/>
    <property type="match status" value="1"/>
</dbReference>
<name>A0A6P7FE52_DIAVI</name>
<dbReference type="GeneID" id="114329398"/>
<dbReference type="FunFam" id="4.10.410.10:FF:000020">
    <property type="entry name" value="Collagen, type VI, alpha 3"/>
    <property type="match status" value="3"/>
</dbReference>
<evidence type="ECO:0000259" key="10">
    <source>
        <dbReference type="PROSITE" id="PS50279"/>
    </source>
</evidence>
<feature type="region of interest" description="Disordered" evidence="7">
    <location>
        <begin position="720"/>
        <end position="789"/>
    </location>
</feature>
<evidence type="ECO:0000259" key="11">
    <source>
        <dbReference type="PROSITE" id="PS51468"/>
    </source>
</evidence>
<keyword evidence="2" id="KW-0272">Extracellular matrix</keyword>
<dbReference type="Pfam" id="PF00014">
    <property type="entry name" value="Kunitz_BPTI"/>
    <property type="match status" value="4"/>
</dbReference>
<dbReference type="SMART" id="SM00609">
    <property type="entry name" value="VIT"/>
    <property type="match status" value="1"/>
</dbReference>
<keyword evidence="8" id="KW-0732">Signal</keyword>
<dbReference type="InterPro" id="IPR002223">
    <property type="entry name" value="Kunitz_BPTI"/>
</dbReference>
<sequence length="1142" mass="126242">MLRLQKSHFVVVCFLILFIGKLSECVVFRNETSSILSIVKRNIQSDLPIIREFLVTTRVSNHFAETSVTSYVENPGNYAKQTAFSVVLPDKAFISGFSMEIEGKEYKAFVKEKDLASNIFDKSATAGQSAGHVAVSMKNSNRFTVTVNIAPLSKILFKLQYEELLHRENGQYEIITNIQPGQIVKKLKVRVIIRESQPLLFVNAPYLQSGSSTKNLAQSTADPHSRFFKNKEGTGAVVIFEPDIQRQVEFACSGFGNKEYNGFAGQFIVNYDVQRTNEGGEVLYQDNFFFISFAPQTLDPIPKHMVFILDTSGSMYGFKMEQLKDAMLKILPQLNEEDVVTIIQFESYVYDWDIYKGRKDVFNSMDPEHLPYGSLASQFSSYTPSIIQATKQNVEAMKNAIDGLYASGGTNSIGGLEVGLLAVSKTQQRYPNIYLPIVVFLTDGLPNGGSSDTNYINQVITNVNKAGYNTPIYSLSFGEEPDVDRIFLQKLSGLNNGEEHKISIDLDSSKYIQSFYKSISVPLLSNVAVNNLPPSNQVTQIKFPIFFKGSELMIVGKGSSVSTVPVKISAKGKKGPIDYEAKTGIPLVKLERVWAYLTVKQLADQYRVTGDTTLAKIGIEIAKNHSLVTDFTSLVVVKPDQPGPGNPVKIVDAYTGIFPSTPSELPMCSDIQNYVQQFISTYPNPTTTYSSAEIDDLLAGGKAKITITKPVLTTTITTPATTSSTTMKPVTTSTTTTTTKPVPTSTTTTKPVTTITTTTTTRKPVTTTPTTTSTTTTKPVTTTTTTTTTTTKPVTTSTTTTTTTQPVITSTTTTTTKPVITSTATTTTTKPVITSTTTTTTLKPVTTSTTTTTTTKPVTTTKTTTIPTKTTTPKLTCKISKYGCCHDGVEFAVGPNFDGCDPIPKPENCDLPPDYGKPYNYYGKWHYRTDKHQCIKFKYGGSGGNDNRFANKQICEETCIYPKATEICKLPIDLGSCYRMQLKWFYDKTTKTCIKRQYGGCLGNNNRFQTKEDCLKVCDIELHIKMLKDACFLPLDKGHCQKWEVNYFFDVTTGSCQTFWYAGCGGNDNRFKSKDLCENLCIRSKLEDKCLARPEKGKCTKLRQSWFYDPMNADCQPFVYGGCGGNENNFGSKEKCEKACIK</sequence>
<evidence type="ECO:0000259" key="9">
    <source>
        <dbReference type="PROSITE" id="PS50234"/>
    </source>
</evidence>
<feature type="domain" description="BPTI/Kunitz inhibitor" evidence="10">
    <location>
        <begin position="1090"/>
        <end position="1140"/>
    </location>
</feature>
<evidence type="ECO:0000256" key="1">
    <source>
        <dbReference type="ARBA" id="ARBA00004498"/>
    </source>
</evidence>
<dbReference type="InterPro" id="IPR036880">
    <property type="entry name" value="Kunitz_BPTI_sf"/>
</dbReference>
<dbReference type="KEGG" id="dvv:114329398"/>
<dbReference type="InterPro" id="IPR013694">
    <property type="entry name" value="VIT"/>
</dbReference>
<evidence type="ECO:0000256" key="6">
    <source>
        <dbReference type="ARBA" id="ARBA00023157"/>
    </source>
</evidence>
<keyword evidence="6" id="KW-1015">Disulfide bond</keyword>
<dbReference type="RefSeq" id="XP_028134289.1">
    <property type="nucleotide sequence ID" value="XM_028278488.1"/>
</dbReference>
<dbReference type="PROSITE" id="PS50279">
    <property type="entry name" value="BPTI_KUNITZ_2"/>
    <property type="match status" value="4"/>
</dbReference>
<dbReference type="GO" id="GO:0005581">
    <property type="term" value="C:collagen trimer"/>
    <property type="evidence" value="ECO:0007669"/>
    <property type="project" value="UniProtKB-KW"/>
</dbReference>
<evidence type="ECO:0000256" key="7">
    <source>
        <dbReference type="SAM" id="MobiDB-lite"/>
    </source>
</evidence>
<feature type="domain" description="BPTI/Kunitz inhibitor" evidence="10">
    <location>
        <begin position="909"/>
        <end position="959"/>
    </location>
</feature>
<dbReference type="PRINTS" id="PR00759">
    <property type="entry name" value="BASICPTASE"/>
</dbReference>
<evidence type="ECO:0000256" key="2">
    <source>
        <dbReference type="ARBA" id="ARBA00022530"/>
    </source>
</evidence>
<dbReference type="Gene3D" id="3.40.50.410">
    <property type="entry name" value="von Willebrand factor, type A domain"/>
    <property type="match status" value="1"/>
</dbReference>
<dbReference type="Pfam" id="PF00092">
    <property type="entry name" value="VWA"/>
    <property type="match status" value="1"/>
</dbReference>
<dbReference type="PROSITE" id="PS50234">
    <property type="entry name" value="VWFA"/>
    <property type="match status" value="1"/>
</dbReference>
<dbReference type="GO" id="GO:0004867">
    <property type="term" value="F:serine-type endopeptidase inhibitor activity"/>
    <property type="evidence" value="ECO:0007669"/>
    <property type="project" value="UniProtKB-KW"/>
</dbReference>
<evidence type="ECO:0000256" key="3">
    <source>
        <dbReference type="ARBA" id="ARBA00022690"/>
    </source>
</evidence>
<dbReference type="Pfam" id="PF08487">
    <property type="entry name" value="VIT"/>
    <property type="match status" value="1"/>
</dbReference>
<keyword evidence="4" id="KW-0722">Serine protease inhibitor</keyword>
<evidence type="ECO:0000313" key="14">
    <source>
        <dbReference type="RefSeq" id="XP_028134289.1"/>
    </source>
</evidence>
<dbReference type="AlphaFoldDB" id="A0A6P7FE52"/>
<dbReference type="PROSITE" id="PS51468">
    <property type="entry name" value="VIT"/>
    <property type="match status" value="1"/>
</dbReference>
<evidence type="ECO:0000313" key="12">
    <source>
        <dbReference type="EnsemblMetazoa" id="XP_028134289.1"/>
    </source>
</evidence>
<dbReference type="SUPFAM" id="SSF57362">
    <property type="entry name" value="BPTI-like"/>
    <property type="match status" value="4"/>
</dbReference>
<dbReference type="InterPro" id="IPR050934">
    <property type="entry name" value="ITIH"/>
</dbReference>
<gene>
    <name evidence="14" type="primary">LOC114329398</name>
</gene>
<comment type="subcellular location">
    <subcellularLocation>
        <location evidence="1">Secreted</location>
        <location evidence="1">Extracellular space</location>
        <location evidence="1">Extracellular matrix</location>
    </subcellularLocation>
</comment>
<feature type="domain" description="VIT" evidence="11">
    <location>
        <begin position="34"/>
        <end position="163"/>
    </location>
</feature>
<evidence type="ECO:0000256" key="4">
    <source>
        <dbReference type="ARBA" id="ARBA00022900"/>
    </source>
</evidence>
<reference evidence="14" key="1">
    <citation type="submission" date="2025-04" db="UniProtKB">
        <authorList>
            <consortium name="RefSeq"/>
        </authorList>
    </citation>
    <scope>IDENTIFICATION</scope>
    <source>
        <tissue evidence="14">Whole insect</tissue>
    </source>
</reference>
<dbReference type="PROSITE" id="PS00280">
    <property type="entry name" value="BPTI_KUNITZ_1"/>
    <property type="match status" value="1"/>
</dbReference>
<proteinExistence type="predicted"/>
<dbReference type="Proteomes" id="UP001652700">
    <property type="component" value="Unplaced"/>
</dbReference>
<dbReference type="SMART" id="SM00327">
    <property type="entry name" value="VWA"/>
    <property type="match status" value="1"/>
</dbReference>
<dbReference type="Gene3D" id="4.10.410.10">
    <property type="entry name" value="Pancreatic trypsin inhibitor Kunitz domain"/>
    <property type="match status" value="4"/>
</dbReference>
<organism evidence="14">
    <name type="scientific">Diabrotica virgifera virgifera</name>
    <name type="common">western corn rootworm</name>
    <dbReference type="NCBI Taxonomy" id="50390"/>
    <lineage>
        <taxon>Eukaryota</taxon>
        <taxon>Metazoa</taxon>
        <taxon>Ecdysozoa</taxon>
        <taxon>Arthropoda</taxon>
        <taxon>Hexapoda</taxon>
        <taxon>Insecta</taxon>
        <taxon>Pterygota</taxon>
        <taxon>Neoptera</taxon>
        <taxon>Endopterygota</taxon>
        <taxon>Coleoptera</taxon>
        <taxon>Polyphaga</taxon>
        <taxon>Cucujiformia</taxon>
        <taxon>Chrysomeloidea</taxon>
        <taxon>Chrysomelidae</taxon>
        <taxon>Galerucinae</taxon>
        <taxon>Diabroticina</taxon>
        <taxon>Diabroticites</taxon>
        <taxon>Diabrotica</taxon>
    </lineage>
</organism>
<keyword evidence="2" id="KW-0964">Secreted</keyword>
<dbReference type="PANTHER" id="PTHR10338:SF108">
    <property type="entry name" value="INTER-ALPHA-TRYPSIN INHIBITOR HEAVY CHAIN H4-LIKE PROTEIN"/>
    <property type="match status" value="1"/>
</dbReference>
<keyword evidence="5" id="KW-0176">Collagen</keyword>
<dbReference type="InParanoid" id="A0A6P7FE52"/>
<dbReference type="InterPro" id="IPR002035">
    <property type="entry name" value="VWF_A"/>
</dbReference>
<dbReference type="OrthoDB" id="299997at2759"/>
<keyword evidence="13" id="KW-1185">Reference proteome</keyword>
<accession>A0A6P7FE52</accession>